<evidence type="ECO:0000313" key="2">
    <source>
        <dbReference type="EMBL" id="KAL0285559.1"/>
    </source>
</evidence>
<sequence length="567" mass="64030">MNEVTEEFVSYFKTLLGGTRTRRDFNLDFLSSELKHCLTEDEADLLRAPITATEIKDAIFDIAEDSTPGPDGYTSAFFKAAWSVVGQEVSAAIGEFFISGKASQTNQCHTFGLNSKSSNAIPVSDYRPISCCNVIYKAITKIMVKRMQKVLDLLIDYSQNAFIPGRSISDNILLAQELLAGYNQTRLPPRADISSIQVIKHTLSEFAELSGLKVNPNKSQIILSRAVQQEKQQMIDILGFQEGSLPVKYLGVPLISSRLTIADCKPLINKLDTQIAGWSHLNLTFAGRAQLIKSVLSTLHSYWASVFILPKGIINVIEAKLRKFLWQGSTRRGYAKVAWDQLCRPKEGGLGFHNILVINKALMLKHLWKIVQNDRHSIWVDWILLHRLRNNSLWTFNGSTGSWGWKKMIKLRPVLQRGLIYQVLAGTTFKLWQDLWHQQGPLSISFPRGPEVTELIQPPNDRVVWHGLLQGRSVSTGLSGWQQCIKWASKRWRSEHLINAASRALLAALVYYIWIKRNNRKFTATGSAAESVAQRVVEEVRLRILSDDLFLLYKLEHCIGFGKLLGL</sequence>
<feature type="domain" description="Reverse transcriptase" evidence="1">
    <location>
        <begin position="123"/>
        <end position="176"/>
    </location>
</feature>
<proteinExistence type="predicted"/>
<evidence type="ECO:0000259" key="1">
    <source>
        <dbReference type="Pfam" id="PF00078"/>
    </source>
</evidence>
<organism evidence="2">
    <name type="scientific">Sesamum angustifolium</name>
    <dbReference type="NCBI Taxonomy" id="2727405"/>
    <lineage>
        <taxon>Eukaryota</taxon>
        <taxon>Viridiplantae</taxon>
        <taxon>Streptophyta</taxon>
        <taxon>Embryophyta</taxon>
        <taxon>Tracheophyta</taxon>
        <taxon>Spermatophyta</taxon>
        <taxon>Magnoliopsida</taxon>
        <taxon>eudicotyledons</taxon>
        <taxon>Gunneridae</taxon>
        <taxon>Pentapetalae</taxon>
        <taxon>asterids</taxon>
        <taxon>lamiids</taxon>
        <taxon>Lamiales</taxon>
        <taxon>Pedaliaceae</taxon>
        <taxon>Sesamum</taxon>
    </lineage>
</organism>
<dbReference type="PANTHER" id="PTHR33116:SF76">
    <property type="entry name" value="DUF4283 DOMAIN-CONTAINING PROTEIN"/>
    <property type="match status" value="1"/>
</dbReference>
<dbReference type="InterPro" id="IPR000477">
    <property type="entry name" value="RT_dom"/>
</dbReference>
<dbReference type="EMBL" id="JACGWK010001587">
    <property type="protein sequence ID" value="KAL0285559.1"/>
    <property type="molecule type" value="Genomic_DNA"/>
</dbReference>
<reference evidence="2" key="1">
    <citation type="submission" date="2020-06" db="EMBL/GenBank/DDBJ databases">
        <authorList>
            <person name="Li T."/>
            <person name="Hu X."/>
            <person name="Zhang T."/>
            <person name="Song X."/>
            <person name="Zhang H."/>
            <person name="Dai N."/>
            <person name="Sheng W."/>
            <person name="Hou X."/>
            <person name="Wei L."/>
        </authorList>
    </citation>
    <scope>NUCLEOTIDE SEQUENCE</scope>
    <source>
        <strain evidence="2">G01</strain>
        <tissue evidence="2">Leaf</tissue>
    </source>
</reference>
<name>A0AAW2ITQ8_9LAMI</name>
<gene>
    <name evidence="2" type="ORF">Sangu_2774100</name>
</gene>
<dbReference type="PANTHER" id="PTHR33116">
    <property type="entry name" value="REVERSE TRANSCRIPTASE ZINC-BINDING DOMAIN-CONTAINING PROTEIN-RELATED-RELATED"/>
    <property type="match status" value="1"/>
</dbReference>
<comment type="caution">
    <text evidence="2">The sequence shown here is derived from an EMBL/GenBank/DDBJ whole genome shotgun (WGS) entry which is preliminary data.</text>
</comment>
<protein>
    <submittedName>
        <fullName evidence="2">Ribonuclease H protein</fullName>
    </submittedName>
</protein>
<dbReference type="Pfam" id="PF00078">
    <property type="entry name" value="RVT_1"/>
    <property type="match status" value="1"/>
</dbReference>
<dbReference type="AlphaFoldDB" id="A0AAW2ITQ8"/>
<accession>A0AAW2ITQ8</accession>
<reference evidence="2" key="2">
    <citation type="journal article" date="2024" name="Plant">
        <title>Genomic evolution and insights into agronomic trait innovations of Sesamum species.</title>
        <authorList>
            <person name="Miao H."/>
            <person name="Wang L."/>
            <person name="Qu L."/>
            <person name="Liu H."/>
            <person name="Sun Y."/>
            <person name="Le M."/>
            <person name="Wang Q."/>
            <person name="Wei S."/>
            <person name="Zheng Y."/>
            <person name="Lin W."/>
            <person name="Duan Y."/>
            <person name="Cao H."/>
            <person name="Xiong S."/>
            <person name="Wang X."/>
            <person name="Wei L."/>
            <person name="Li C."/>
            <person name="Ma Q."/>
            <person name="Ju M."/>
            <person name="Zhao R."/>
            <person name="Li G."/>
            <person name="Mu C."/>
            <person name="Tian Q."/>
            <person name="Mei H."/>
            <person name="Zhang T."/>
            <person name="Gao T."/>
            <person name="Zhang H."/>
        </authorList>
    </citation>
    <scope>NUCLEOTIDE SEQUENCE</scope>
    <source>
        <strain evidence="2">G01</strain>
    </source>
</reference>